<reference evidence="2 3" key="1">
    <citation type="submission" date="2021-06" db="EMBL/GenBank/DDBJ databases">
        <title>Caerostris extrusa draft genome.</title>
        <authorList>
            <person name="Kono N."/>
            <person name="Arakawa K."/>
        </authorList>
    </citation>
    <scope>NUCLEOTIDE SEQUENCE [LARGE SCALE GENOMIC DNA]</scope>
</reference>
<organism evidence="2 3">
    <name type="scientific">Caerostris extrusa</name>
    <name type="common">Bark spider</name>
    <name type="synonym">Caerostris bankana</name>
    <dbReference type="NCBI Taxonomy" id="172846"/>
    <lineage>
        <taxon>Eukaryota</taxon>
        <taxon>Metazoa</taxon>
        <taxon>Ecdysozoa</taxon>
        <taxon>Arthropoda</taxon>
        <taxon>Chelicerata</taxon>
        <taxon>Arachnida</taxon>
        <taxon>Araneae</taxon>
        <taxon>Araneomorphae</taxon>
        <taxon>Entelegynae</taxon>
        <taxon>Araneoidea</taxon>
        <taxon>Araneidae</taxon>
        <taxon>Caerostris</taxon>
    </lineage>
</organism>
<proteinExistence type="predicted"/>
<dbReference type="Proteomes" id="UP001054945">
    <property type="component" value="Unassembled WGS sequence"/>
</dbReference>
<comment type="caution">
    <text evidence="2">The sequence shown here is derived from an EMBL/GenBank/DDBJ whole genome shotgun (WGS) entry which is preliminary data.</text>
</comment>
<accession>A0AAV4UR09</accession>
<evidence type="ECO:0000313" key="2">
    <source>
        <dbReference type="EMBL" id="GIY60310.1"/>
    </source>
</evidence>
<feature type="region of interest" description="Disordered" evidence="1">
    <location>
        <begin position="1"/>
        <end position="40"/>
    </location>
</feature>
<dbReference type="EMBL" id="BPLR01013306">
    <property type="protein sequence ID" value="GIY60310.1"/>
    <property type="molecule type" value="Genomic_DNA"/>
</dbReference>
<keyword evidence="3" id="KW-1185">Reference proteome</keyword>
<protein>
    <submittedName>
        <fullName evidence="2">Uncharacterized protein</fullName>
    </submittedName>
</protein>
<gene>
    <name evidence="2" type="ORF">CEXT_53461</name>
</gene>
<evidence type="ECO:0000313" key="3">
    <source>
        <dbReference type="Proteomes" id="UP001054945"/>
    </source>
</evidence>
<sequence>MSPPLWNDRQSMLRKSRRGVPQKESTDGRTGYGDGGLPLFKREAESRKKKKKFAKKVIVLAKSASL</sequence>
<dbReference type="AlphaFoldDB" id="A0AAV4UR09"/>
<evidence type="ECO:0000256" key="1">
    <source>
        <dbReference type="SAM" id="MobiDB-lite"/>
    </source>
</evidence>
<name>A0AAV4UR09_CAEEX</name>